<dbReference type="AlphaFoldDB" id="D5MIJ7"/>
<gene>
    <name evidence="6" type="ORF">DAMO_0249</name>
</gene>
<dbReference type="eggNOG" id="COG1216">
    <property type="taxonomic scope" value="Bacteria"/>
</dbReference>
<keyword evidence="2" id="KW-0328">Glycosyltransferase</keyword>
<dbReference type="Pfam" id="PF00535">
    <property type="entry name" value="Glycos_transf_2"/>
    <property type="match status" value="1"/>
</dbReference>
<evidence type="ECO:0000313" key="6">
    <source>
        <dbReference type="EMBL" id="CBE67347.1"/>
    </source>
</evidence>
<feature type="domain" description="Glycosyltransferase 2-like" evidence="5">
    <location>
        <begin position="162"/>
        <end position="239"/>
    </location>
</feature>
<dbReference type="CDD" id="cd04186">
    <property type="entry name" value="GT_2_like_c"/>
    <property type="match status" value="1"/>
</dbReference>
<reference evidence="6 7" key="1">
    <citation type="journal article" date="2010" name="Nature">
        <title>Nitrite-driven anaerobic methane oxidation by oxygenic bacteria.</title>
        <authorList>
            <person name="Ettwig K.F."/>
            <person name="Butler M.K."/>
            <person name="Le Paslier D."/>
            <person name="Pelletier E."/>
            <person name="Mangenot S."/>
            <person name="Kuypers M.M.M."/>
            <person name="Schreiber F."/>
            <person name="Dutilh B.E."/>
            <person name="Zedelius J."/>
            <person name="de Beer D."/>
            <person name="Gloerich J."/>
            <person name="Wessels H.J.C.T."/>
            <person name="van Allen T."/>
            <person name="Luesken F."/>
            <person name="Wu M."/>
            <person name="van de Pas-Schoonen K.T."/>
            <person name="Op den Camp H.J.M."/>
            <person name="Janssen-Megens E.M."/>
            <person name="Francoijs K-J."/>
            <person name="Stunnenberg H."/>
            <person name="Weissenbach J."/>
            <person name="Jetten M.S.M."/>
            <person name="Strous M."/>
        </authorList>
    </citation>
    <scope>NUCLEOTIDE SEQUENCE [LARGE SCALE GENOMIC DNA]</scope>
</reference>
<dbReference type="HOGENOM" id="CLU_720972_0_0_0"/>
<dbReference type="PANTHER" id="PTHR43179">
    <property type="entry name" value="RHAMNOSYLTRANSFERASE WBBL"/>
    <property type="match status" value="1"/>
</dbReference>
<dbReference type="Gene3D" id="3.90.550.10">
    <property type="entry name" value="Spore Coat Polysaccharide Biosynthesis Protein SpsA, Chain A"/>
    <property type="match status" value="1"/>
</dbReference>
<sequence>MIDVDPVDLSVLIVNYNVGRFVLDAIGSVAAQRFVGPEGRPGRLEMLVIDNASHPADAAILDRLPASVTVIKNSTNLGFAAANNQGIVRAQGRYLCFLNPDTRLREGSLQAMLQYLYEHPGVGMVGPMIWADDEGVLRLPPGDPPSLLFLLSRAMGGVSPRFSLWRQRRWLRSAVRFWRAEAPMDTTMLSGACLMASRHVIEHVGRFDSGFFLYYEDSDLCRRIRGQGYRLVVVPAAQVVHYYNQSAKTDPAGAWCHAMASELRFVRIHYGRTGALIYRIAQDIGRRSGRGRQPVNRPDVIDLGALERPPRLSVPGAVVPERELLWQVGPDSGFAPSAGALRVGNGFDFNRIVWERLMPGRYFARAVDPKTLRPMAYWSWVKR</sequence>
<evidence type="ECO:0000256" key="3">
    <source>
        <dbReference type="ARBA" id="ARBA00022679"/>
    </source>
</evidence>
<protein>
    <submittedName>
        <fullName evidence="6">Putative Glycosyl transferase family 2</fullName>
    </submittedName>
</protein>
<dbReference type="EMBL" id="FP565575">
    <property type="protein sequence ID" value="CBE67347.1"/>
    <property type="molecule type" value="Genomic_DNA"/>
</dbReference>
<dbReference type="CAZy" id="GT2">
    <property type="family name" value="Glycosyltransferase Family 2"/>
</dbReference>
<dbReference type="STRING" id="671143.DAMO_0249"/>
<dbReference type="Pfam" id="PF13632">
    <property type="entry name" value="Glyco_trans_2_3"/>
    <property type="match status" value="1"/>
</dbReference>
<feature type="domain" description="Glycosyltransferase 2-like" evidence="4">
    <location>
        <begin position="10"/>
        <end position="140"/>
    </location>
</feature>
<dbReference type="InterPro" id="IPR029044">
    <property type="entry name" value="Nucleotide-diphossugar_trans"/>
</dbReference>
<comment type="similarity">
    <text evidence="1">Belongs to the glycosyltransferase 2 family.</text>
</comment>
<dbReference type="GO" id="GO:0016757">
    <property type="term" value="F:glycosyltransferase activity"/>
    <property type="evidence" value="ECO:0007669"/>
    <property type="project" value="UniProtKB-KW"/>
</dbReference>
<dbReference type="Proteomes" id="UP000006898">
    <property type="component" value="Chromosome"/>
</dbReference>
<proteinExistence type="inferred from homology"/>
<organism evidence="6 7">
    <name type="scientific">Methylomirabilis oxygeniifera</name>
    <dbReference type="NCBI Taxonomy" id="671143"/>
    <lineage>
        <taxon>Bacteria</taxon>
        <taxon>Candidatus Methylomirabilota</taxon>
        <taxon>Candidatus Methylomirabilia</taxon>
        <taxon>Candidatus Methylomirabilales</taxon>
        <taxon>Candidatus Methylomirabilaceae</taxon>
        <taxon>Candidatus Methylomirabilis</taxon>
    </lineage>
</organism>
<dbReference type="SUPFAM" id="SSF53448">
    <property type="entry name" value="Nucleotide-diphospho-sugar transferases"/>
    <property type="match status" value="1"/>
</dbReference>
<evidence type="ECO:0000259" key="5">
    <source>
        <dbReference type="Pfam" id="PF13632"/>
    </source>
</evidence>
<dbReference type="KEGG" id="mox:DAMO_0249"/>
<evidence type="ECO:0000259" key="4">
    <source>
        <dbReference type="Pfam" id="PF00535"/>
    </source>
</evidence>
<evidence type="ECO:0000256" key="2">
    <source>
        <dbReference type="ARBA" id="ARBA00022676"/>
    </source>
</evidence>
<dbReference type="InterPro" id="IPR001173">
    <property type="entry name" value="Glyco_trans_2-like"/>
</dbReference>
<accession>D5MIJ7</accession>
<evidence type="ECO:0000313" key="7">
    <source>
        <dbReference type="Proteomes" id="UP000006898"/>
    </source>
</evidence>
<evidence type="ECO:0000256" key="1">
    <source>
        <dbReference type="ARBA" id="ARBA00006739"/>
    </source>
</evidence>
<name>D5MIJ7_METO1</name>
<keyword evidence="3 6" id="KW-0808">Transferase</keyword>
<dbReference type="PANTHER" id="PTHR43179:SF12">
    <property type="entry name" value="GALACTOFURANOSYLTRANSFERASE GLFT2"/>
    <property type="match status" value="1"/>
</dbReference>